<gene>
    <name evidence="1" type="ORF">HJG40_13020</name>
</gene>
<dbReference type="RefSeq" id="WP_215864567.1">
    <property type="nucleotide sequence ID" value="NZ_JABELD010000118.1"/>
</dbReference>
<name>A0ABS5ZSQ5_9PROT</name>
<protein>
    <submittedName>
        <fullName evidence="1">Uncharacterized protein</fullName>
    </submittedName>
</protein>
<organism evidence="1 2">
    <name type="scientific">Acidithiobacillus concretivorus</name>
    <dbReference type="NCBI Taxonomy" id="3063952"/>
    <lineage>
        <taxon>Bacteria</taxon>
        <taxon>Pseudomonadati</taxon>
        <taxon>Pseudomonadota</taxon>
        <taxon>Acidithiobacillia</taxon>
        <taxon>Acidithiobacillales</taxon>
        <taxon>Acidithiobacillaceae</taxon>
        <taxon>Acidithiobacillus</taxon>
    </lineage>
</organism>
<dbReference type="EMBL" id="JABELD010000118">
    <property type="protein sequence ID" value="MBU2739681.1"/>
    <property type="molecule type" value="Genomic_DNA"/>
</dbReference>
<sequence length="46" mass="5215">MAIIIREAGRDTTTNMEVIARRRRCMVLVLEIIGMATSLQVKNQIV</sequence>
<proteinExistence type="predicted"/>
<comment type="caution">
    <text evidence="1">The sequence shown here is derived from an EMBL/GenBank/DDBJ whole genome shotgun (WGS) entry which is preliminary data.</text>
</comment>
<evidence type="ECO:0000313" key="1">
    <source>
        <dbReference type="EMBL" id="MBU2739681.1"/>
    </source>
</evidence>
<reference evidence="1 2" key="1">
    <citation type="journal article" date="2021" name="ISME J.">
        <title>Genomic evolution of the class Acidithiobacillia: deep-branching Proteobacteria living in extreme acidic conditions.</title>
        <authorList>
            <person name="Moya-Beltran A."/>
            <person name="Beard S."/>
            <person name="Rojas-Villalobos C."/>
            <person name="Issotta F."/>
            <person name="Gallardo Y."/>
            <person name="Ulloa R."/>
            <person name="Giaveno A."/>
            <person name="Degli Esposti M."/>
            <person name="Johnson D.B."/>
            <person name="Quatrini R."/>
        </authorList>
    </citation>
    <scope>NUCLEOTIDE SEQUENCE [LARGE SCALE GENOMIC DNA]</scope>
    <source>
        <strain evidence="1 2">ATCC 19703</strain>
    </source>
</reference>
<accession>A0ABS5ZSQ5</accession>
<keyword evidence="2" id="KW-1185">Reference proteome</keyword>
<dbReference type="Proteomes" id="UP001197028">
    <property type="component" value="Unassembled WGS sequence"/>
</dbReference>
<evidence type="ECO:0000313" key="2">
    <source>
        <dbReference type="Proteomes" id="UP001197028"/>
    </source>
</evidence>